<dbReference type="GO" id="GO:0010181">
    <property type="term" value="F:FMN binding"/>
    <property type="evidence" value="ECO:0007669"/>
    <property type="project" value="InterPro"/>
</dbReference>
<evidence type="ECO:0000259" key="4">
    <source>
        <dbReference type="Pfam" id="PF00724"/>
    </source>
</evidence>
<evidence type="ECO:0000256" key="1">
    <source>
        <dbReference type="ARBA" id="ARBA00001917"/>
    </source>
</evidence>
<evidence type="ECO:0000256" key="2">
    <source>
        <dbReference type="ARBA" id="ARBA00005979"/>
    </source>
</evidence>
<gene>
    <name evidence="5" type="ORF">BX591_12460</name>
</gene>
<reference evidence="5 6" key="1">
    <citation type="submission" date="2018-06" db="EMBL/GenBank/DDBJ databases">
        <title>Genomic Encyclopedia of Type Strains, Phase III (KMG-III): the genomes of soil and plant-associated and newly described type strains.</title>
        <authorList>
            <person name="Whitman W."/>
        </authorList>
    </citation>
    <scope>NUCLEOTIDE SEQUENCE [LARGE SCALE GENOMIC DNA]</scope>
    <source>
        <strain evidence="5 6">LMG 23644</strain>
    </source>
</reference>
<dbReference type="RefSeq" id="WP_111934371.1">
    <property type="nucleotide sequence ID" value="NZ_CADFFP010000026.1"/>
</dbReference>
<dbReference type="GO" id="GO:0016628">
    <property type="term" value="F:oxidoreductase activity, acting on the CH-CH group of donors, NAD or NADP as acceptor"/>
    <property type="evidence" value="ECO:0007669"/>
    <property type="project" value="UniProtKB-ARBA"/>
</dbReference>
<dbReference type="CDD" id="cd02933">
    <property type="entry name" value="OYE_like_FMN"/>
    <property type="match status" value="1"/>
</dbReference>
<dbReference type="InterPro" id="IPR045247">
    <property type="entry name" value="Oye-like"/>
</dbReference>
<feature type="domain" description="NADH:flavin oxidoreductase/NADH oxidase N-terminal" evidence="4">
    <location>
        <begin position="8"/>
        <end position="341"/>
    </location>
</feature>
<evidence type="ECO:0000313" key="6">
    <source>
        <dbReference type="Proteomes" id="UP000248918"/>
    </source>
</evidence>
<dbReference type="Proteomes" id="UP000248918">
    <property type="component" value="Unassembled WGS sequence"/>
</dbReference>
<keyword evidence="3" id="KW-0560">Oxidoreductase</keyword>
<dbReference type="AlphaFoldDB" id="A0A329BKI0"/>
<proteinExistence type="inferred from homology"/>
<name>A0A329BKI0_9BURK</name>
<comment type="caution">
    <text evidence="5">The sequence shown here is derived from an EMBL/GenBank/DDBJ whole genome shotgun (WGS) entry which is preliminary data.</text>
</comment>
<protein>
    <submittedName>
        <fullName evidence="5">N-ethylmaleimide reductase</fullName>
    </submittedName>
</protein>
<accession>A0A329BKI0</accession>
<dbReference type="PANTHER" id="PTHR22893:SF91">
    <property type="entry name" value="NADPH DEHYDROGENASE 2-RELATED"/>
    <property type="match status" value="1"/>
</dbReference>
<dbReference type="PANTHER" id="PTHR22893">
    <property type="entry name" value="NADH OXIDOREDUCTASE-RELATED"/>
    <property type="match status" value="1"/>
</dbReference>
<comment type="cofactor">
    <cofactor evidence="1">
        <name>FMN</name>
        <dbReference type="ChEBI" id="CHEBI:58210"/>
    </cofactor>
</comment>
<dbReference type="EMBL" id="QLTK01000024">
    <property type="protein sequence ID" value="RAS22350.1"/>
    <property type="molecule type" value="Genomic_DNA"/>
</dbReference>
<sequence length="371" mass="40420">MNAPSELKLLSPANVGPMSLSHRVVLAPMTRLRAGPDDSPSAMMVEYYRQRASGGGLMITESAHPSYDSRGYLGAPGIYTDEHVEAWRQITDAVHARGARIVMQIAHDGRQSHVDLSWGNAPVAPSVVPYDTTVFTQNGWVPNSPHRALETDEIPALIRSFRDAAARAKDAGFDGVELHNANGYLADTFLQDGTNQRTDAYGGTLEKRARFSLEAVEAFASVWGADRVGVRVSPSGQWGAISDSDPEATFGYFAQRLNEYGLAYLHVIEPRVMGTETLVEAQTPVASAFLRRFFSGPIIAAGGFDRDGAEQILQSGDADLVAFGRWFSSNPDLPERFRLGQPLTPYVREAFWGGDERGYLDFSTYAEGVAA</sequence>
<dbReference type="SUPFAM" id="SSF51395">
    <property type="entry name" value="FMN-linked oxidoreductases"/>
    <property type="match status" value="1"/>
</dbReference>
<evidence type="ECO:0000256" key="3">
    <source>
        <dbReference type="ARBA" id="ARBA00023002"/>
    </source>
</evidence>
<dbReference type="GO" id="GO:0005829">
    <property type="term" value="C:cytosol"/>
    <property type="evidence" value="ECO:0007669"/>
    <property type="project" value="UniProtKB-ARBA"/>
</dbReference>
<dbReference type="InterPro" id="IPR001155">
    <property type="entry name" value="OxRdtase_FMN_N"/>
</dbReference>
<dbReference type="Gene3D" id="3.20.20.70">
    <property type="entry name" value="Aldolase class I"/>
    <property type="match status" value="1"/>
</dbReference>
<comment type="similarity">
    <text evidence="2">Belongs to the NADH:flavin oxidoreductase/NADH oxidase family.</text>
</comment>
<dbReference type="InterPro" id="IPR013785">
    <property type="entry name" value="Aldolase_TIM"/>
</dbReference>
<dbReference type="OrthoDB" id="8985337at2"/>
<organism evidence="5 6">
    <name type="scientific">Paraburkholderia bryophila</name>
    <dbReference type="NCBI Taxonomy" id="420952"/>
    <lineage>
        <taxon>Bacteria</taxon>
        <taxon>Pseudomonadati</taxon>
        <taxon>Pseudomonadota</taxon>
        <taxon>Betaproteobacteria</taxon>
        <taxon>Burkholderiales</taxon>
        <taxon>Burkholderiaceae</taxon>
        <taxon>Paraburkholderia</taxon>
    </lineage>
</organism>
<evidence type="ECO:0000313" key="5">
    <source>
        <dbReference type="EMBL" id="RAS22350.1"/>
    </source>
</evidence>
<dbReference type="Pfam" id="PF00724">
    <property type="entry name" value="Oxidored_FMN"/>
    <property type="match status" value="1"/>
</dbReference>
<dbReference type="FunFam" id="3.20.20.70:FF:000059">
    <property type="entry name" value="N-ethylmaleimide reductase, FMN-linked"/>
    <property type="match status" value="1"/>
</dbReference>